<reference evidence="2" key="1">
    <citation type="submission" date="2017-05" db="EMBL/GenBank/DDBJ databases">
        <title>Novel Multiresistance cfr-Encoding Plasmids in Linezolid-Resistant Methicillin-Resistant Staphylococcus epidermidis and Vancomycin-Resistant Enterococcus faecium (VRE): First Report of the Co-location of cfr and optrA in VRE.</title>
        <authorList>
            <person name="Lazaris A."/>
            <person name="Coleman D.C."/>
            <person name="Kearns A.M."/>
            <person name="Pichon B."/>
            <person name="Kinnevey P.M."/>
            <person name="Boyle B."/>
            <person name="Earls M.R."/>
            <person name="Connell B.O."/>
            <person name="Brennan G.I."/>
            <person name="Shore A.C."/>
        </authorList>
    </citation>
    <scope>NUCLEOTIDE SEQUENCE</scope>
    <source>
        <strain evidence="2">M13/0453</strain>
    </source>
</reference>
<sequence>MVNMSPLGWLWPIIIPVALLNMAVLNISRGCITAKLMVPIETVSICVGSFLLFKQIKMKCSRSAFPMKSRIISAASFGSSIRLFKYQSVSSLTIWTLTTSILFLLIMDKLYTFY</sequence>
<feature type="transmembrane region" description="Helical" evidence="1">
    <location>
        <begin position="89"/>
        <end position="107"/>
    </location>
</feature>
<name>A0A1Z1UZ82_STAEP</name>
<feature type="transmembrane region" description="Helical" evidence="1">
    <location>
        <begin position="7"/>
        <end position="28"/>
    </location>
</feature>
<organism evidence="2">
    <name type="scientific">Staphylococcus epidermidis</name>
    <dbReference type="NCBI Taxonomy" id="1282"/>
    <lineage>
        <taxon>Bacteria</taxon>
        <taxon>Bacillati</taxon>
        <taxon>Bacillota</taxon>
        <taxon>Bacilli</taxon>
        <taxon>Bacillales</taxon>
        <taxon>Staphylococcaceae</taxon>
        <taxon>Staphylococcus</taxon>
    </lineage>
</organism>
<keyword evidence="1" id="KW-0812">Transmembrane</keyword>
<feature type="transmembrane region" description="Helical" evidence="1">
    <location>
        <begin position="34"/>
        <end position="53"/>
    </location>
</feature>
<dbReference type="AlphaFoldDB" id="A0A1Z1UZ82"/>
<accession>A0A1Z1UZ82</accession>
<evidence type="ECO:0000313" key="2">
    <source>
        <dbReference type="EMBL" id="ARX60734.1"/>
    </source>
</evidence>
<protein>
    <submittedName>
        <fullName evidence="2">Uncharacterized protein</fullName>
    </submittedName>
</protein>
<keyword evidence="1" id="KW-1133">Transmembrane helix</keyword>
<dbReference type="EMBL" id="MF062491">
    <property type="protein sequence ID" value="ARX60734.1"/>
    <property type="molecule type" value="Genomic_DNA"/>
</dbReference>
<evidence type="ECO:0000256" key="1">
    <source>
        <dbReference type="SAM" id="Phobius"/>
    </source>
</evidence>
<keyword evidence="1" id="KW-0472">Membrane</keyword>
<proteinExistence type="predicted"/>